<evidence type="ECO:0000313" key="3">
    <source>
        <dbReference type="EMBL" id="XCO00506.1"/>
    </source>
</evidence>
<name>A0AAU8MIG2_9CAUD</name>
<evidence type="ECO:0000313" key="2">
    <source>
        <dbReference type="EMBL" id="XCO00409.1"/>
    </source>
</evidence>
<evidence type="ECO:0000313" key="1">
    <source>
        <dbReference type="EMBL" id="XCO00311.1"/>
    </source>
</evidence>
<dbReference type="EMBL" id="PP965497">
    <property type="protein sequence ID" value="XCO00311.1"/>
    <property type="molecule type" value="Genomic_DNA"/>
</dbReference>
<sequence length="472" mass="53951">MNNIDKFYEESIEKWRLNRGCGTMLLNPNTDAKPIILGILQRIYIRNPACTTLILVKDFNTRSSLIEFLTHTEIEENNKEFEEHLKVKRIKIVTAEYAEKVNFRSCMLNIVFGEDAVTNFTIQKLKSFSYKLCILFSYISDKNLRMELYNTCPKLAGFNQNEIQALRAATPVEEIVELVSMTNDEVRNRYEECNKYISQSMNIFGNYQNMLNARMGDKANNISAATFCTNIAKYNGWSETLDMSIPFNVEIDNMYNPNAINERACITGEVISERSKLCTDCQDKLEKIKSIVDENPNSRILIINKRSEFANDVVDYINENAFIPFAGGYNDKMKPKPLYGDDGEYIKFKSGVNKGEIKLFGSQAQSTLNLKLFNDNGLKVLSVGNSPDKKLNCKIDIIIITSPLCDNIEEYIYRLTDVSFNTTPLKVYTICCKNTFEEKALTNRNQSDTHKIVNKNEISAGFDKNLGFVLVD</sequence>
<dbReference type="EMBL" id="PP965499">
    <property type="protein sequence ID" value="XCO00506.1"/>
    <property type="molecule type" value="Genomic_DNA"/>
</dbReference>
<reference evidence="3" key="1">
    <citation type="submission" date="2024-06" db="EMBL/GenBank/DDBJ databases">
        <title>Intestivirid acquisition increases across infancy in a wild primate population.</title>
        <authorList>
            <person name="Schneider-Creas I.A."/>
            <person name="Moya I.L."/>
            <person name="Chiou K.L."/>
            <person name="Baniel A."/>
            <person name="Azanaw Haile A."/>
            <person name="Kebede F."/>
            <person name="Abebe B."/>
            <person name="Snyder-Mackler N."/>
            <person name="Varsani A."/>
        </authorList>
    </citation>
    <scope>NUCLEOTIDE SEQUENCE</scope>
    <source>
        <strain evidence="1">Int_RNL_2016_0117_DIX</strain>
        <strain evidence="3">Int_RNL_2017_0546_COW</strain>
        <strain evidence="2">Int_RNL_2018_0945_COW</strain>
    </source>
</reference>
<organism evidence="3">
    <name type="scientific">Geladintestivirus 1</name>
    <dbReference type="NCBI Taxonomy" id="3233133"/>
    <lineage>
        <taxon>Viruses</taxon>
        <taxon>Duplodnaviria</taxon>
        <taxon>Heunggongvirae</taxon>
        <taxon>Uroviricota</taxon>
        <taxon>Caudoviricetes</taxon>
        <taxon>Crassvirales</taxon>
    </lineage>
</organism>
<dbReference type="EMBL" id="PP965498">
    <property type="protein sequence ID" value="XCO00409.1"/>
    <property type="molecule type" value="Genomic_DNA"/>
</dbReference>
<proteinExistence type="predicted"/>
<accession>A0AAU8MIG2</accession>
<protein>
    <submittedName>
        <fullName evidence="3">Uncharacterized protein</fullName>
    </submittedName>
</protein>